<proteinExistence type="inferred from homology"/>
<name>A0A401SSC2_CHIPU</name>
<gene>
    <name evidence="7" type="ORF">chiPu_0011768</name>
</gene>
<dbReference type="PRINTS" id="PR00436">
    <property type="entry name" value="INTERLEUKIN8"/>
</dbReference>
<dbReference type="SUPFAM" id="SSF54117">
    <property type="entry name" value="Interleukin 8-like chemokines"/>
    <property type="match status" value="2"/>
</dbReference>
<dbReference type="OrthoDB" id="8872899at2759"/>
<accession>A0A401SSC2</accession>
<feature type="domain" description="Chemokine interleukin-8-like" evidence="6">
    <location>
        <begin position="97"/>
        <end position="158"/>
    </location>
</feature>
<feature type="domain" description="Chemokine interleukin-8-like" evidence="6">
    <location>
        <begin position="28"/>
        <end position="89"/>
    </location>
</feature>
<dbReference type="Gene3D" id="2.40.50.40">
    <property type="match status" value="2"/>
</dbReference>
<dbReference type="GO" id="GO:0006955">
    <property type="term" value="P:immune response"/>
    <property type="evidence" value="ECO:0007669"/>
    <property type="project" value="InterPro"/>
</dbReference>
<dbReference type="InterPro" id="IPR001089">
    <property type="entry name" value="Chemokine_CXC"/>
</dbReference>
<dbReference type="InterPro" id="IPR033899">
    <property type="entry name" value="CXC_Chemokine_domain"/>
</dbReference>
<feature type="signal peptide" evidence="5">
    <location>
        <begin position="1"/>
        <end position="21"/>
    </location>
</feature>
<dbReference type="OMA" id="CETQEII"/>
<comment type="similarity">
    <text evidence="2">Belongs to the intercrine alpha (chemokine CxC) family.</text>
</comment>
<dbReference type="SMART" id="SM00199">
    <property type="entry name" value="SCY"/>
    <property type="match status" value="2"/>
</dbReference>
<evidence type="ECO:0000256" key="2">
    <source>
        <dbReference type="ARBA" id="ARBA00010665"/>
    </source>
</evidence>
<dbReference type="GO" id="GO:0006952">
    <property type="term" value="P:defense response"/>
    <property type="evidence" value="ECO:0007669"/>
    <property type="project" value="InterPro"/>
</dbReference>
<dbReference type="Proteomes" id="UP000287033">
    <property type="component" value="Unassembled WGS sequence"/>
</dbReference>
<evidence type="ECO:0000256" key="1">
    <source>
        <dbReference type="ARBA" id="ARBA00004613"/>
    </source>
</evidence>
<sequence length="165" mass="18501">MNRATAVLTAILLLCAIAAQGIPISGTLGRCQCPTTSSSFISLKTIKNLQYIPKGPHCETQEIIITKKNEQKVCVNPDAKWVKIIIKSRKGSRRRTVGRCLCPKTSSDFIHPSTIKNLQYIPKGPHCETQEIIITKKNEQKVCVNPDAKWVKIIIKSRKVSRRHN</sequence>
<evidence type="ECO:0000256" key="5">
    <source>
        <dbReference type="SAM" id="SignalP"/>
    </source>
</evidence>
<evidence type="ECO:0000256" key="3">
    <source>
        <dbReference type="ARBA" id="ARBA00022514"/>
    </source>
</evidence>
<dbReference type="STRING" id="137246.A0A401SSC2"/>
<dbReference type="FunFam" id="2.40.50.40:FF:000004">
    <property type="entry name" value="C-X-C motif chemokine"/>
    <property type="match status" value="2"/>
</dbReference>
<comment type="caution">
    <text evidence="7">The sequence shown here is derived from an EMBL/GenBank/DDBJ whole genome shotgun (WGS) entry which is preliminary data.</text>
</comment>
<protein>
    <recommendedName>
        <fullName evidence="6">Chemokine interleukin-8-like domain-containing protein</fullName>
    </recommendedName>
</protein>
<dbReference type="CDD" id="cd00273">
    <property type="entry name" value="Chemokine_CXC"/>
    <property type="match status" value="2"/>
</dbReference>
<dbReference type="AlphaFoldDB" id="A0A401SSC2"/>
<organism evidence="7 8">
    <name type="scientific">Chiloscyllium punctatum</name>
    <name type="common">Brownbanded bambooshark</name>
    <name type="synonym">Hemiscyllium punctatum</name>
    <dbReference type="NCBI Taxonomy" id="137246"/>
    <lineage>
        <taxon>Eukaryota</taxon>
        <taxon>Metazoa</taxon>
        <taxon>Chordata</taxon>
        <taxon>Craniata</taxon>
        <taxon>Vertebrata</taxon>
        <taxon>Chondrichthyes</taxon>
        <taxon>Elasmobranchii</taxon>
        <taxon>Galeomorphii</taxon>
        <taxon>Galeoidea</taxon>
        <taxon>Orectolobiformes</taxon>
        <taxon>Hemiscylliidae</taxon>
        <taxon>Chiloscyllium</taxon>
    </lineage>
</organism>
<evidence type="ECO:0000313" key="7">
    <source>
        <dbReference type="EMBL" id="GCC33299.1"/>
    </source>
</evidence>
<keyword evidence="8" id="KW-1185">Reference proteome</keyword>
<dbReference type="PRINTS" id="PR00437">
    <property type="entry name" value="SMALLCYTKCXC"/>
</dbReference>
<dbReference type="EMBL" id="BEZZ01000504">
    <property type="protein sequence ID" value="GCC33299.1"/>
    <property type="molecule type" value="Genomic_DNA"/>
</dbReference>
<reference evidence="7 8" key="1">
    <citation type="journal article" date="2018" name="Nat. Ecol. Evol.">
        <title>Shark genomes provide insights into elasmobranch evolution and the origin of vertebrates.</title>
        <authorList>
            <person name="Hara Y"/>
            <person name="Yamaguchi K"/>
            <person name="Onimaru K"/>
            <person name="Kadota M"/>
            <person name="Koyanagi M"/>
            <person name="Keeley SD"/>
            <person name="Tatsumi K"/>
            <person name="Tanaka K"/>
            <person name="Motone F"/>
            <person name="Kageyama Y"/>
            <person name="Nozu R"/>
            <person name="Adachi N"/>
            <person name="Nishimura O"/>
            <person name="Nakagawa R"/>
            <person name="Tanegashima C"/>
            <person name="Kiyatake I"/>
            <person name="Matsumoto R"/>
            <person name="Murakumo K"/>
            <person name="Nishida K"/>
            <person name="Terakita A"/>
            <person name="Kuratani S"/>
            <person name="Sato K"/>
            <person name="Hyodo S Kuraku.S."/>
        </authorList>
    </citation>
    <scope>NUCLEOTIDE SEQUENCE [LARGE SCALE GENOMIC DNA]</scope>
</reference>
<keyword evidence="5" id="KW-0732">Signal</keyword>
<keyword evidence="4" id="KW-0964">Secreted</keyword>
<dbReference type="InterPro" id="IPR036048">
    <property type="entry name" value="Interleukin_8-like_sf"/>
</dbReference>
<dbReference type="PANTHER" id="PTHR12015">
    <property type="entry name" value="SMALL INDUCIBLE CYTOKINE A"/>
    <property type="match status" value="1"/>
</dbReference>
<dbReference type="InterPro" id="IPR001811">
    <property type="entry name" value="Chemokine_IL8-like_dom"/>
</dbReference>
<evidence type="ECO:0000256" key="4">
    <source>
        <dbReference type="ARBA" id="ARBA00022525"/>
    </source>
</evidence>
<dbReference type="GO" id="GO:0005615">
    <property type="term" value="C:extracellular space"/>
    <property type="evidence" value="ECO:0007669"/>
    <property type="project" value="UniProtKB-KW"/>
</dbReference>
<feature type="chain" id="PRO_5019452454" description="Chemokine interleukin-8-like domain-containing protein" evidence="5">
    <location>
        <begin position="22"/>
        <end position="165"/>
    </location>
</feature>
<evidence type="ECO:0000259" key="6">
    <source>
        <dbReference type="SMART" id="SM00199"/>
    </source>
</evidence>
<evidence type="ECO:0000313" key="8">
    <source>
        <dbReference type="Proteomes" id="UP000287033"/>
    </source>
</evidence>
<comment type="subcellular location">
    <subcellularLocation>
        <location evidence="1">Secreted</location>
    </subcellularLocation>
</comment>
<dbReference type="GO" id="GO:0008009">
    <property type="term" value="F:chemokine activity"/>
    <property type="evidence" value="ECO:0007669"/>
    <property type="project" value="InterPro"/>
</dbReference>
<dbReference type="InterPro" id="IPR039809">
    <property type="entry name" value="Chemokine_b/g/d"/>
</dbReference>
<dbReference type="Pfam" id="PF00048">
    <property type="entry name" value="IL8"/>
    <property type="match status" value="2"/>
</dbReference>
<keyword evidence="3" id="KW-0202">Cytokine</keyword>